<proteinExistence type="inferred from homology"/>
<evidence type="ECO:0000256" key="2">
    <source>
        <dbReference type="ARBA" id="ARBA00005340"/>
    </source>
</evidence>
<dbReference type="GO" id="GO:0008833">
    <property type="term" value="F:deoxyribonuclease IV (phage-T4-induced) activity"/>
    <property type="evidence" value="ECO:0007669"/>
    <property type="project" value="UniProtKB-EC"/>
</dbReference>
<dbReference type="PROSITE" id="PS00730">
    <property type="entry name" value="AP_NUCLEASE_F2_2"/>
    <property type="match status" value="1"/>
</dbReference>
<protein>
    <submittedName>
        <fullName evidence="9">Endonuclease IV</fullName>
        <ecNumber evidence="9">3.1.21.2</ecNumber>
    </submittedName>
</protein>
<dbReference type="EMBL" id="CADCWJ010000482">
    <property type="protein sequence ID" value="CAA9568016.1"/>
    <property type="molecule type" value="Genomic_DNA"/>
</dbReference>
<dbReference type="Pfam" id="PF01261">
    <property type="entry name" value="AP_endonuc_2"/>
    <property type="match status" value="1"/>
</dbReference>
<evidence type="ECO:0000256" key="4">
    <source>
        <dbReference type="ARBA" id="ARBA00022763"/>
    </source>
</evidence>
<dbReference type="PANTHER" id="PTHR21445">
    <property type="entry name" value="ENDONUCLEASE IV ENDODEOXYRIBONUCLEASE IV"/>
    <property type="match status" value="1"/>
</dbReference>
<evidence type="ECO:0000256" key="1">
    <source>
        <dbReference type="ARBA" id="ARBA00001947"/>
    </source>
</evidence>
<evidence type="ECO:0000256" key="7">
    <source>
        <dbReference type="ARBA" id="ARBA00023204"/>
    </source>
</evidence>
<comment type="similarity">
    <text evidence="2">Belongs to the AP endonuclease 2 family.</text>
</comment>
<keyword evidence="7" id="KW-0234">DNA repair</keyword>
<evidence type="ECO:0000256" key="5">
    <source>
        <dbReference type="ARBA" id="ARBA00022801"/>
    </source>
</evidence>
<evidence type="ECO:0000313" key="9">
    <source>
        <dbReference type="EMBL" id="CAA9568016.1"/>
    </source>
</evidence>
<keyword evidence="9" id="KW-0540">Nuclease</keyword>
<organism evidence="9">
    <name type="scientific">uncultured Thermomicrobiales bacterium</name>
    <dbReference type="NCBI Taxonomy" id="1645740"/>
    <lineage>
        <taxon>Bacteria</taxon>
        <taxon>Pseudomonadati</taxon>
        <taxon>Thermomicrobiota</taxon>
        <taxon>Thermomicrobia</taxon>
        <taxon>Thermomicrobiales</taxon>
        <taxon>environmental samples</taxon>
    </lineage>
</organism>
<keyword evidence="6" id="KW-0862">Zinc</keyword>
<dbReference type="Gene3D" id="3.20.20.150">
    <property type="entry name" value="Divalent-metal-dependent TIM barrel enzymes"/>
    <property type="match status" value="1"/>
</dbReference>
<accession>A0A6J4V6T6</accession>
<dbReference type="PANTHER" id="PTHR21445:SF0">
    <property type="entry name" value="APURINIC-APYRIMIDINIC ENDONUCLEASE"/>
    <property type="match status" value="1"/>
</dbReference>
<dbReference type="PROSITE" id="PS51432">
    <property type="entry name" value="AP_NUCLEASE_F2_4"/>
    <property type="match status" value="1"/>
</dbReference>
<keyword evidence="3" id="KW-0479">Metal-binding</keyword>
<dbReference type="InterPro" id="IPR001719">
    <property type="entry name" value="AP_endonuc_2"/>
</dbReference>
<keyword evidence="9" id="KW-0255">Endonuclease</keyword>
<dbReference type="InterPro" id="IPR018246">
    <property type="entry name" value="AP_endonuc_F2_Zn_BS"/>
</dbReference>
<dbReference type="GO" id="GO:0003677">
    <property type="term" value="F:DNA binding"/>
    <property type="evidence" value="ECO:0007669"/>
    <property type="project" value="InterPro"/>
</dbReference>
<evidence type="ECO:0000256" key="3">
    <source>
        <dbReference type="ARBA" id="ARBA00022723"/>
    </source>
</evidence>
<keyword evidence="5 9" id="KW-0378">Hydrolase</keyword>
<reference evidence="9" key="1">
    <citation type="submission" date="2020-02" db="EMBL/GenBank/DDBJ databases">
        <authorList>
            <person name="Meier V. D."/>
        </authorList>
    </citation>
    <scope>NUCLEOTIDE SEQUENCE</scope>
    <source>
        <strain evidence="9">AVDCRST_MAG87</strain>
    </source>
</reference>
<dbReference type="EC" id="3.1.21.2" evidence="9"/>
<dbReference type="InterPro" id="IPR013022">
    <property type="entry name" value="Xyl_isomerase-like_TIM-brl"/>
</dbReference>
<comment type="cofactor">
    <cofactor evidence="1">
        <name>Zn(2+)</name>
        <dbReference type="ChEBI" id="CHEBI:29105"/>
    </cofactor>
</comment>
<dbReference type="PROSITE" id="PS00731">
    <property type="entry name" value="AP_NUCLEASE_F2_3"/>
    <property type="match status" value="1"/>
</dbReference>
<evidence type="ECO:0000256" key="6">
    <source>
        <dbReference type="ARBA" id="ARBA00022833"/>
    </source>
</evidence>
<dbReference type="NCBIfam" id="TIGR00587">
    <property type="entry name" value="nfo"/>
    <property type="match status" value="1"/>
</dbReference>
<dbReference type="InterPro" id="IPR036237">
    <property type="entry name" value="Xyl_isomerase-like_sf"/>
</dbReference>
<evidence type="ECO:0000259" key="8">
    <source>
        <dbReference type="Pfam" id="PF01261"/>
    </source>
</evidence>
<gene>
    <name evidence="9" type="ORF">AVDCRST_MAG87-2126</name>
</gene>
<name>A0A6J4V6T6_9BACT</name>
<dbReference type="GO" id="GO:0008081">
    <property type="term" value="F:phosphoric diester hydrolase activity"/>
    <property type="evidence" value="ECO:0007669"/>
    <property type="project" value="TreeGrafter"/>
</dbReference>
<sequence length="149" mass="16460">MPHNKALTLLETTAGQGTALGRSFEEIAAIIDHVEEKDRVGVCLDTCHVFAAGYDFRSAEGYARMMDRFDRTIGLDQLRVLHLNDSKMPVGTNKDRHAHIGEGEIGEEAFRHFVNDSRLAGRPAILETEKDDAGEKDLKNLATLRGLVA</sequence>
<dbReference type="GO" id="GO:0008270">
    <property type="term" value="F:zinc ion binding"/>
    <property type="evidence" value="ECO:0007669"/>
    <property type="project" value="InterPro"/>
</dbReference>
<dbReference type="SUPFAM" id="SSF51658">
    <property type="entry name" value="Xylose isomerase-like"/>
    <property type="match status" value="1"/>
</dbReference>
<dbReference type="GO" id="GO:0003906">
    <property type="term" value="F:DNA-(apurinic or apyrimidinic site) endonuclease activity"/>
    <property type="evidence" value="ECO:0007669"/>
    <property type="project" value="TreeGrafter"/>
</dbReference>
<dbReference type="GO" id="GO:0006284">
    <property type="term" value="P:base-excision repair"/>
    <property type="evidence" value="ECO:0007669"/>
    <property type="project" value="TreeGrafter"/>
</dbReference>
<feature type="domain" description="Xylose isomerase-like TIM barrel" evidence="8">
    <location>
        <begin position="9"/>
        <end position="137"/>
    </location>
</feature>
<dbReference type="SMART" id="SM00518">
    <property type="entry name" value="AP2Ec"/>
    <property type="match status" value="1"/>
</dbReference>
<dbReference type="AlphaFoldDB" id="A0A6J4V6T6"/>
<keyword evidence="4" id="KW-0227">DNA damage</keyword>